<reference evidence="2" key="2">
    <citation type="submission" date="2020-09" db="EMBL/GenBank/DDBJ databases">
        <authorList>
            <person name="Sun Q."/>
            <person name="Zhou Y."/>
        </authorList>
    </citation>
    <scope>NUCLEOTIDE SEQUENCE</scope>
    <source>
        <strain evidence="2">CGMCC 1.6293</strain>
    </source>
</reference>
<dbReference type="GO" id="GO:0005886">
    <property type="term" value="C:plasma membrane"/>
    <property type="evidence" value="ECO:0007669"/>
    <property type="project" value="TreeGrafter"/>
</dbReference>
<dbReference type="PANTHER" id="PTHR34989">
    <property type="entry name" value="PROTEIN HDED"/>
    <property type="match status" value="1"/>
</dbReference>
<gene>
    <name evidence="2" type="ORF">GCM10011534_30140</name>
</gene>
<evidence type="ECO:0000313" key="2">
    <source>
        <dbReference type="EMBL" id="GGM06335.1"/>
    </source>
</evidence>
<accession>A0A917WIC0</accession>
<dbReference type="Pfam" id="PF03729">
    <property type="entry name" value="DUF308"/>
    <property type="match status" value="1"/>
</dbReference>
<feature type="transmembrane region" description="Helical" evidence="1">
    <location>
        <begin position="60"/>
        <end position="78"/>
    </location>
</feature>
<feature type="transmembrane region" description="Helical" evidence="1">
    <location>
        <begin position="117"/>
        <end position="138"/>
    </location>
</feature>
<keyword evidence="3" id="KW-1185">Reference proteome</keyword>
<sequence>MRASSTMLGIGVAMMIAGIFAIINPLAASVAVTTIVGLVLLVAGGVSLISLLADGSYRSRMWNIVIAGLSVIAGFWMLTNPLEGTVSLTIILGALFFVIGLIRLLMLPALRGTPGFLPLLISGGASVIIGLLVLFGFAELQSTLLGYLLGFQLLAEGIALAALGYLGRRGGV</sequence>
<evidence type="ECO:0000256" key="1">
    <source>
        <dbReference type="SAM" id="Phobius"/>
    </source>
</evidence>
<organism evidence="2 3">
    <name type="scientific">Pseudooceanicola nanhaiensis</name>
    <dbReference type="NCBI Taxonomy" id="375761"/>
    <lineage>
        <taxon>Bacteria</taxon>
        <taxon>Pseudomonadati</taxon>
        <taxon>Pseudomonadota</taxon>
        <taxon>Alphaproteobacteria</taxon>
        <taxon>Rhodobacterales</taxon>
        <taxon>Paracoccaceae</taxon>
        <taxon>Pseudooceanicola</taxon>
    </lineage>
</organism>
<feature type="transmembrane region" description="Helical" evidence="1">
    <location>
        <begin position="30"/>
        <end position="53"/>
    </location>
</feature>
<protein>
    <recommendedName>
        <fullName evidence="4">Acid-resistance membrane protein</fullName>
    </recommendedName>
</protein>
<dbReference type="InterPro" id="IPR052712">
    <property type="entry name" value="Acid_resist_chaperone_HdeD"/>
</dbReference>
<comment type="caution">
    <text evidence="2">The sequence shown here is derived from an EMBL/GenBank/DDBJ whole genome shotgun (WGS) entry which is preliminary data.</text>
</comment>
<name>A0A917WIC0_9RHOB</name>
<dbReference type="Proteomes" id="UP000649829">
    <property type="component" value="Unassembled WGS sequence"/>
</dbReference>
<feature type="transmembrane region" description="Helical" evidence="1">
    <location>
        <begin position="144"/>
        <end position="166"/>
    </location>
</feature>
<evidence type="ECO:0000313" key="3">
    <source>
        <dbReference type="Proteomes" id="UP000649829"/>
    </source>
</evidence>
<dbReference type="AlphaFoldDB" id="A0A917WIC0"/>
<dbReference type="EMBL" id="BMLF01000002">
    <property type="protein sequence ID" value="GGM06335.1"/>
    <property type="molecule type" value="Genomic_DNA"/>
</dbReference>
<feature type="transmembrane region" description="Helical" evidence="1">
    <location>
        <begin position="84"/>
        <end position="105"/>
    </location>
</feature>
<dbReference type="InterPro" id="IPR005325">
    <property type="entry name" value="DUF308_memb"/>
</dbReference>
<dbReference type="RefSeq" id="WP_084178403.1">
    <property type="nucleotide sequence ID" value="NZ_BMLF01000002.1"/>
</dbReference>
<evidence type="ECO:0008006" key="4">
    <source>
        <dbReference type="Google" id="ProtNLM"/>
    </source>
</evidence>
<reference evidence="2" key="1">
    <citation type="journal article" date="2014" name="Int. J. Syst. Evol. Microbiol.">
        <title>Complete genome sequence of Corynebacterium casei LMG S-19264T (=DSM 44701T), isolated from a smear-ripened cheese.</title>
        <authorList>
            <consortium name="US DOE Joint Genome Institute (JGI-PGF)"/>
            <person name="Walter F."/>
            <person name="Albersmeier A."/>
            <person name="Kalinowski J."/>
            <person name="Ruckert C."/>
        </authorList>
    </citation>
    <scope>NUCLEOTIDE SEQUENCE</scope>
    <source>
        <strain evidence="2">CGMCC 1.6293</strain>
    </source>
</reference>
<keyword evidence="1" id="KW-1133">Transmembrane helix</keyword>
<feature type="transmembrane region" description="Helical" evidence="1">
    <location>
        <begin position="7"/>
        <end position="24"/>
    </location>
</feature>
<keyword evidence="1" id="KW-0812">Transmembrane</keyword>
<keyword evidence="1" id="KW-0472">Membrane</keyword>
<proteinExistence type="predicted"/>
<dbReference type="PANTHER" id="PTHR34989:SF1">
    <property type="entry name" value="PROTEIN HDED"/>
    <property type="match status" value="1"/>
</dbReference>